<evidence type="ECO:0000256" key="2">
    <source>
        <dbReference type="SAM" id="Phobius"/>
    </source>
</evidence>
<keyword evidence="4" id="KW-1185">Reference proteome</keyword>
<keyword evidence="2" id="KW-1133">Transmembrane helix</keyword>
<evidence type="ECO:0000313" key="3">
    <source>
        <dbReference type="EMBL" id="KXT08799.1"/>
    </source>
</evidence>
<evidence type="ECO:0000313" key="4">
    <source>
        <dbReference type="Proteomes" id="UP000073492"/>
    </source>
</evidence>
<protein>
    <submittedName>
        <fullName evidence="3">Uncharacterized protein</fullName>
    </submittedName>
</protein>
<name>A0A139I276_9PEZI</name>
<organism evidence="3 4">
    <name type="scientific">Pseudocercospora musae</name>
    <dbReference type="NCBI Taxonomy" id="113226"/>
    <lineage>
        <taxon>Eukaryota</taxon>
        <taxon>Fungi</taxon>
        <taxon>Dikarya</taxon>
        <taxon>Ascomycota</taxon>
        <taxon>Pezizomycotina</taxon>
        <taxon>Dothideomycetes</taxon>
        <taxon>Dothideomycetidae</taxon>
        <taxon>Mycosphaerellales</taxon>
        <taxon>Mycosphaerellaceae</taxon>
        <taxon>Pseudocercospora</taxon>
    </lineage>
</organism>
<feature type="region of interest" description="Disordered" evidence="1">
    <location>
        <begin position="1"/>
        <end position="32"/>
    </location>
</feature>
<sequence>MDSGYGGGASSTIDEGPYSDPPAGGARDGDQYPEPTIYGTSYVICRATAFTLAEIVSLDLKASRNWTITVTIGPALSLAHALSAAVIFHRAFKLLLPAIVWSHHSNDGMPCSI</sequence>
<dbReference type="AlphaFoldDB" id="A0A139I276"/>
<proteinExistence type="predicted"/>
<evidence type="ECO:0000256" key="1">
    <source>
        <dbReference type="SAM" id="MobiDB-lite"/>
    </source>
</evidence>
<keyword evidence="2" id="KW-0472">Membrane</keyword>
<keyword evidence="2" id="KW-0812">Transmembrane</keyword>
<comment type="caution">
    <text evidence="3">The sequence shown here is derived from an EMBL/GenBank/DDBJ whole genome shotgun (WGS) entry which is preliminary data.</text>
</comment>
<feature type="transmembrane region" description="Helical" evidence="2">
    <location>
        <begin position="66"/>
        <end position="88"/>
    </location>
</feature>
<accession>A0A139I276</accession>
<gene>
    <name evidence="3" type="ORF">AC579_2557</name>
</gene>
<dbReference type="EMBL" id="LFZO01000401">
    <property type="protein sequence ID" value="KXT08799.1"/>
    <property type="molecule type" value="Genomic_DNA"/>
</dbReference>
<reference evidence="3 4" key="1">
    <citation type="submission" date="2015-07" db="EMBL/GenBank/DDBJ databases">
        <title>Comparative genomics of the Sigatoka disease complex on banana suggests a link between parallel evolutionary changes in Pseudocercospora fijiensis and Pseudocercospora eumusae and increased virulence on the banana host.</title>
        <authorList>
            <person name="Chang T.-C."/>
            <person name="Salvucci A."/>
            <person name="Crous P.W."/>
            <person name="Stergiopoulos I."/>
        </authorList>
    </citation>
    <scope>NUCLEOTIDE SEQUENCE [LARGE SCALE GENOMIC DNA]</scope>
    <source>
        <strain evidence="3 4">CBS 116634</strain>
    </source>
</reference>
<dbReference type="Proteomes" id="UP000073492">
    <property type="component" value="Unassembled WGS sequence"/>
</dbReference>